<evidence type="ECO:0000256" key="3">
    <source>
        <dbReference type="ARBA" id="ARBA00022692"/>
    </source>
</evidence>
<feature type="disulfide bond" evidence="6">
    <location>
        <begin position="156"/>
        <end position="180"/>
    </location>
</feature>
<dbReference type="SUPFAM" id="SSF48652">
    <property type="entry name" value="Tetraspanin"/>
    <property type="match status" value="1"/>
</dbReference>
<dbReference type="PROSITE" id="PS00421">
    <property type="entry name" value="TM4_1"/>
    <property type="match status" value="1"/>
</dbReference>
<dbReference type="InterPro" id="IPR000301">
    <property type="entry name" value="Tetraspanin_animals"/>
</dbReference>
<proteinExistence type="inferred from homology"/>
<dbReference type="Gene3D" id="1.10.1450.10">
    <property type="entry name" value="Tetraspanin"/>
    <property type="match status" value="1"/>
</dbReference>
<dbReference type="PANTHER" id="PTHR19282:SF534">
    <property type="entry name" value="TETRASPANIN FAMILY-RELATED"/>
    <property type="match status" value="1"/>
</dbReference>
<reference evidence="8" key="1">
    <citation type="submission" date="2021-01" db="UniProtKB">
        <authorList>
            <consortium name="EnsemblMetazoa"/>
        </authorList>
    </citation>
    <scope>IDENTIFICATION</scope>
</reference>
<organism evidence="8 9">
    <name type="scientific">Clytia hemisphaerica</name>
    <dbReference type="NCBI Taxonomy" id="252671"/>
    <lineage>
        <taxon>Eukaryota</taxon>
        <taxon>Metazoa</taxon>
        <taxon>Cnidaria</taxon>
        <taxon>Hydrozoa</taxon>
        <taxon>Hydroidolina</taxon>
        <taxon>Leptothecata</taxon>
        <taxon>Obeliida</taxon>
        <taxon>Clytiidae</taxon>
        <taxon>Clytia</taxon>
    </lineage>
</organism>
<evidence type="ECO:0000256" key="5">
    <source>
        <dbReference type="ARBA" id="ARBA00023136"/>
    </source>
</evidence>
<evidence type="ECO:0000256" key="6">
    <source>
        <dbReference type="PIRSR" id="PIRSR002419-1"/>
    </source>
</evidence>
<feature type="transmembrane region" description="Helical" evidence="7">
    <location>
        <begin position="57"/>
        <end position="83"/>
    </location>
</feature>
<dbReference type="GO" id="GO:0005886">
    <property type="term" value="C:plasma membrane"/>
    <property type="evidence" value="ECO:0007669"/>
    <property type="project" value="TreeGrafter"/>
</dbReference>
<dbReference type="InterPro" id="IPR008952">
    <property type="entry name" value="Tetraspanin_EC2_sf"/>
</dbReference>
<keyword evidence="3 7" id="KW-0812">Transmembrane</keyword>
<keyword evidence="4 7" id="KW-1133">Transmembrane helix</keyword>
<dbReference type="PANTHER" id="PTHR19282">
    <property type="entry name" value="TETRASPANIN"/>
    <property type="match status" value="1"/>
</dbReference>
<keyword evidence="9" id="KW-1185">Reference proteome</keyword>
<name>A0A7M5UR75_9CNID</name>
<comment type="subcellular location">
    <subcellularLocation>
        <location evidence="1 7">Membrane</location>
        <topology evidence="1 7">Multi-pass membrane protein</topology>
    </subcellularLocation>
</comment>
<dbReference type="PRINTS" id="PR00259">
    <property type="entry name" value="TMFOUR"/>
</dbReference>
<evidence type="ECO:0000256" key="7">
    <source>
        <dbReference type="RuleBase" id="RU361218"/>
    </source>
</evidence>
<evidence type="ECO:0000256" key="4">
    <source>
        <dbReference type="ARBA" id="ARBA00022989"/>
    </source>
</evidence>
<dbReference type="OrthoDB" id="438211at2759"/>
<feature type="transmembrane region" description="Helical" evidence="7">
    <location>
        <begin position="90"/>
        <end position="113"/>
    </location>
</feature>
<feature type="transmembrane region" description="Helical" evidence="7">
    <location>
        <begin position="213"/>
        <end position="241"/>
    </location>
</feature>
<dbReference type="Pfam" id="PF00335">
    <property type="entry name" value="Tetraspanin"/>
    <property type="match status" value="1"/>
</dbReference>
<dbReference type="PIRSF" id="PIRSF002419">
    <property type="entry name" value="Tetraspanin"/>
    <property type="match status" value="1"/>
</dbReference>
<protein>
    <recommendedName>
        <fullName evidence="7">Tetraspanin</fullName>
    </recommendedName>
</protein>
<feature type="disulfide bond" evidence="6">
    <location>
        <begin position="155"/>
        <end position="201"/>
    </location>
</feature>
<evidence type="ECO:0000256" key="1">
    <source>
        <dbReference type="ARBA" id="ARBA00004141"/>
    </source>
</evidence>
<keyword evidence="6" id="KW-1015">Disulfide bond</keyword>
<dbReference type="Proteomes" id="UP000594262">
    <property type="component" value="Unplaced"/>
</dbReference>
<comment type="similarity">
    <text evidence="2 7">Belongs to the tetraspanin (TM4SF) family.</text>
</comment>
<keyword evidence="5 7" id="KW-0472">Membrane</keyword>
<dbReference type="AlphaFoldDB" id="A0A7M5UR75"/>
<dbReference type="EnsemblMetazoa" id="CLYHEMT001308.1">
    <property type="protein sequence ID" value="CLYHEMP001308.1"/>
    <property type="gene ID" value="CLYHEMG001308"/>
</dbReference>
<evidence type="ECO:0000256" key="2">
    <source>
        <dbReference type="ARBA" id="ARBA00006840"/>
    </source>
</evidence>
<dbReference type="InterPro" id="IPR018503">
    <property type="entry name" value="Tetraspanin_CS"/>
</dbReference>
<feature type="transmembrane region" description="Helical" evidence="7">
    <location>
        <begin position="12"/>
        <end position="37"/>
    </location>
</feature>
<dbReference type="InterPro" id="IPR018499">
    <property type="entry name" value="Tetraspanin/Peripherin"/>
</dbReference>
<evidence type="ECO:0000313" key="8">
    <source>
        <dbReference type="EnsemblMetazoa" id="CLYHEMP001308.1"/>
    </source>
</evidence>
<sequence length="248" mass="27505">MSSQLEGGQTCIKYLVFIFNFLFFIIGCGLLGVGIFLKVGDDKFINVAESLSTISEYITLGNLMIAVGIIIVVVAFFGCCGAIKESQCMLTVFFTFLMLIFILELAGGIYGFINRDEIENQLKKDFQDAIKNKYNGTDNSAIDKTIDEFQKNFECCGYTNYVDWKDSKYFDKEKSIPKSCCKDVNNCNDSNDPTLFQSKGCFKEVVDWFKDNAYAAAACGIAFAALQVIGLIFSMCLICALKRAGTVA</sequence>
<accession>A0A7M5UR75</accession>
<evidence type="ECO:0000313" key="9">
    <source>
        <dbReference type="Proteomes" id="UP000594262"/>
    </source>
</evidence>